<feature type="domain" description="Regulator of MON1-CCZ1 complex N-terminal" evidence="1">
    <location>
        <begin position="32"/>
        <end position="149"/>
    </location>
</feature>
<protein>
    <recommendedName>
        <fullName evidence="1">Regulator of MON1-CCZ1 complex N-terminal domain-containing protein</fullName>
    </recommendedName>
</protein>
<dbReference type="GO" id="GO:0005765">
    <property type="term" value="C:lysosomal membrane"/>
    <property type="evidence" value="ECO:0007669"/>
    <property type="project" value="TreeGrafter"/>
</dbReference>
<proteinExistence type="predicted"/>
<reference evidence="2" key="1">
    <citation type="submission" date="2020-07" db="EMBL/GenBank/DDBJ databases">
        <authorList>
            <person name="Nazaruddin N."/>
        </authorList>
    </citation>
    <scope>NUCLEOTIDE SEQUENCE</scope>
</reference>
<comment type="caution">
    <text evidence="2">The sequence shown here is derived from an EMBL/GenBank/DDBJ whole genome shotgun (WGS) entry which is preliminary data.</text>
</comment>
<dbReference type="InterPro" id="IPR036322">
    <property type="entry name" value="WD40_repeat_dom_sf"/>
</dbReference>
<dbReference type="OrthoDB" id="26384at2759"/>
<dbReference type="InterPro" id="IPR040371">
    <property type="entry name" value="RMC1"/>
</dbReference>
<dbReference type="Proteomes" id="UP000752696">
    <property type="component" value="Unassembled WGS sequence"/>
</dbReference>
<dbReference type="InterPro" id="IPR049040">
    <property type="entry name" value="RMC1_N"/>
</dbReference>
<dbReference type="PANTHER" id="PTHR12897">
    <property type="entry name" value="COLON CANCER-ASSOCIATED PROTEIN MIC1"/>
    <property type="match status" value="1"/>
</dbReference>
<dbReference type="AlphaFoldDB" id="A0A6V7HGA7"/>
<dbReference type="SUPFAM" id="SSF50978">
    <property type="entry name" value="WD40 repeat-like"/>
    <property type="match status" value="1"/>
</dbReference>
<evidence type="ECO:0000313" key="3">
    <source>
        <dbReference type="Proteomes" id="UP000752696"/>
    </source>
</evidence>
<dbReference type="EMBL" id="CAJDYZ010011611">
    <property type="protein sequence ID" value="CAD1479738.1"/>
    <property type="molecule type" value="Genomic_DNA"/>
</dbReference>
<organism evidence="2 3">
    <name type="scientific">Heterotrigona itama</name>
    <dbReference type="NCBI Taxonomy" id="395501"/>
    <lineage>
        <taxon>Eukaryota</taxon>
        <taxon>Metazoa</taxon>
        <taxon>Ecdysozoa</taxon>
        <taxon>Arthropoda</taxon>
        <taxon>Hexapoda</taxon>
        <taxon>Insecta</taxon>
        <taxon>Pterygota</taxon>
        <taxon>Neoptera</taxon>
        <taxon>Endopterygota</taxon>
        <taxon>Hymenoptera</taxon>
        <taxon>Apocrita</taxon>
        <taxon>Aculeata</taxon>
        <taxon>Apoidea</taxon>
        <taxon>Anthophila</taxon>
        <taxon>Apidae</taxon>
        <taxon>Heterotrigona</taxon>
    </lineage>
</organism>
<dbReference type="GO" id="GO:0031902">
    <property type="term" value="C:late endosome membrane"/>
    <property type="evidence" value="ECO:0007669"/>
    <property type="project" value="TreeGrafter"/>
</dbReference>
<keyword evidence="3" id="KW-1185">Reference proteome</keyword>
<dbReference type="GO" id="GO:0035658">
    <property type="term" value="C:Mon1-Ccz1 complex"/>
    <property type="evidence" value="ECO:0007669"/>
    <property type="project" value="InterPro"/>
</dbReference>
<gene>
    <name evidence="2" type="ORF">MHI_LOCUS877483</name>
</gene>
<accession>A0A6V7HGA7</accession>
<dbReference type="GO" id="GO:0010506">
    <property type="term" value="P:regulation of autophagy"/>
    <property type="evidence" value="ECO:0007669"/>
    <property type="project" value="InterPro"/>
</dbReference>
<dbReference type="Pfam" id="PF21029">
    <property type="entry name" value="RMC1_N"/>
    <property type="match status" value="1"/>
</dbReference>
<evidence type="ECO:0000259" key="1">
    <source>
        <dbReference type="Pfam" id="PF21029"/>
    </source>
</evidence>
<sequence>MEATDQDIHDDYYLELSSDPIRFESVSCQTNVFFDDSKQQVFAVRSGGITGVLVKGPNQNLSFRMEDKGPVISIKFSPNMNILAVQHNNSSVEFINYSSITGLDNIEYSQSCKGKNATILGFVWTHGNEILFVTDYGVELFQINSEKHNVRLLKCLSLGVNWFVFCPQSYLVLLSSGTIGNQMQTLHITPGNLHKLTKFEVEVGAAKPGKLAVYERDVALTILYGTPCIILLRHQPGTNRSTGAASVHVYTVHKMTTIKRSHILKLDVSGKFAINVVDNLIIVHHQTTKTSMIFDIMLPGVSDGTVMHHTSVAPVKSIKPYSLKVPGTTLSNEIYQPCQL</sequence>
<feature type="non-terminal residue" evidence="2">
    <location>
        <position position="1"/>
    </location>
</feature>
<name>A0A6V7HGA7_9HYME</name>
<dbReference type="PANTHER" id="PTHR12897:SF4">
    <property type="entry name" value="REGULATOR OF MON1-CCZ1 COMPLEX"/>
    <property type="match status" value="1"/>
</dbReference>
<evidence type="ECO:0000313" key="2">
    <source>
        <dbReference type="EMBL" id="CAD1479738.1"/>
    </source>
</evidence>